<gene>
    <name evidence="2" type="ORF">P6N53_13450</name>
</gene>
<keyword evidence="3" id="KW-1185">Reference proteome</keyword>
<feature type="compositionally biased region" description="Basic and acidic residues" evidence="1">
    <location>
        <begin position="116"/>
        <end position="131"/>
    </location>
</feature>
<accession>A0AAW7ZFW4</accession>
<comment type="caution">
    <text evidence="2">The sequence shown here is derived from an EMBL/GenBank/DDBJ whole genome shotgun (WGS) entry which is preliminary data.</text>
</comment>
<sequence>MENLIILAILWAVFRALANKAKGRMPAPEREEEQPAPRSYRLPQDLRGKWGPKGEEAKETTPPTPGYPKDVLDMGPPEEIVYQQEEELPRMFETAAVEPPAQPNTADARRNKKKTKGEEKVSHKCFDHKDMGPGMLRQGIILSEILGPPVARRKRNRYQ</sequence>
<dbReference type="EMBL" id="JARPTC010000020">
    <property type="protein sequence ID" value="MDO7788231.1"/>
    <property type="molecule type" value="Genomic_DNA"/>
</dbReference>
<name>A0AAW7ZFW4_9FIRM</name>
<protein>
    <submittedName>
        <fullName evidence="2">Uncharacterized protein</fullName>
    </submittedName>
</protein>
<reference evidence="2" key="1">
    <citation type="journal article" date="2023" name="J. Hazard. Mater.">
        <title>Anaerobic biodegradation of pyrene and benzo[a]pyrene by a new sulfate-reducing Desulforamulus aquiferis strain DSA.</title>
        <authorList>
            <person name="Zhang Z."/>
            <person name="Sun J."/>
            <person name="Gong X."/>
            <person name="Wang C."/>
            <person name="Wang H."/>
        </authorList>
    </citation>
    <scope>NUCLEOTIDE SEQUENCE</scope>
    <source>
        <strain evidence="2">DSA</strain>
    </source>
</reference>
<organism evidence="2 3">
    <name type="scientific">Desulforamulus aquiferis</name>
    <dbReference type="NCBI Taxonomy" id="1397668"/>
    <lineage>
        <taxon>Bacteria</taxon>
        <taxon>Bacillati</taxon>
        <taxon>Bacillota</taxon>
        <taxon>Clostridia</taxon>
        <taxon>Eubacteriales</taxon>
        <taxon>Peptococcaceae</taxon>
        <taxon>Desulforamulus</taxon>
    </lineage>
</organism>
<feature type="region of interest" description="Disordered" evidence="1">
    <location>
        <begin position="95"/>
        <end position="133"/>
    </location>
</feature>
<evidence type="ECO:0000256" key="1">
    <source>
        <dbReference type="SAM" id="MobiDB-lite"/>
    </source>
</evidence>
<evidence type="ECO:0000313" key="3">
    <source>
        <dbReference type="Proteomes" id="UP001172911"/>
    </source>
</evidence>
<feature type="region of interest" description="Disordered" evidence="1">
    <location>
        <begin position="23"/>
        <end position="75"/>
    </location>
</feature>
<dbReference type="AlphaFoldDB" id="A0AAW7ZFW4"/>
<reference evidence="2" key="2">
    <citation type="submission" date="2023-03" db="EMBL/GenBank/DDBJ databases">
        <authorList>
            <person name="Zhang Z."/>
        </authorList>
    </citation>
    <scope>NUCLEOTIDE SEQUENCE</scope>
    <source>
        <strain evidence="2">DSA</strain>
    </source>
</reference>
<evidence type="ECO:0000313" key="2">
    <source>
        <dbReference type="EMBL" id="MDO7788231.1"/>
    </source>
</evidence>
<proteinExistence type="predicted"/>
<dbReference type="Proteomes" id="UP001172911">
    <property type="component" value="Unassembled WGS sequence"/>
</dbReference>
<dbReference type="RefSeq" id="WP_304543984.1">
    <property type="nucleotide sequence ID" value="NZ_JARPTC010000020.1"/>
</dbReference>
<feature type="compositionally biased region" description="Basic and acidic residues" evidence="1">
    <location>
        <begin position="44"/>
        <end position="59"/>
    </location>
</feature>